<evidence type="ECO:0000313" key="1">
    <source>
        <dbReference type="EMBL" id="SNS97176.1"/>
    </source>
</evidence>
<reference evidence="1 2" key="1">
    <citation type="submission" date="2017-06" db="EMBL/GenBank/DDBJ databases">
        <authorList>
            <person name="Kim H.J."/>
            <person name="Triplett B.A."/>
        </authorList>
    </citation>
    <scope>NUCLEOTIDE SEQUENCE [LARGE SCALE GENOMIC DNA]</scope>
    <source>
        <strain evidence="1 2">DSM 43151</strain>
    </source>
</reference>
<keyword evidence="2" id="KW-1185">Reference proteome</keyword>
<dbReference type="Proteomes" id="UP000198415">
    <property type="component" value="Unassembled WGS sequence"/>
</dbReference>
<dbReference type="AlphaFoldDB" id="A0A239ITS2"/>
<evidence type="ECO:0000313" key="2">
    <source>
        <dbReference type="Proteomes" id="UP000198415"/>
    </source>
</evidence>
<gene>
    <name evidence="1" type="ORF">SAMN06264365_13113</name>
</gene>
<organism evidence="1 2">
    <name type="scientific">Actinoplanes regularis</name>
    <dbReference type="NCBI Taxonomy" id="52697"/>
    <lineage>
        <taxon>Bacteria</taxon>
        <taxon>Bacillati</taxon>
        <taxon>Actinomycetota</taxon>
        <taxon>Actinomycetes</taxon>
        <taxon>Micromonosporales</taxon>
        <taxon>Micromonosporaceae</taxon>
        <taxon>Actinoplanes</taxon>
    </lineage>
</organism>
<proteinExistence type="predicted"/>
<dbReference type="EMBL" id="FZNR01000031">
    <property type="protein sequence ID" value="SNS97176.1"/>
    <property type="molecule type" value="Genomic_DNA"/>
</dbReference>
<sequence length="260" mass="28863">MGRVVVKHEHVVGADYSGLTLDKFSAEGSTFEGCVFDRSKVADAGFGSGMEQSQYINCSFDRASLTSLGGYTRFINCTFRNARFAGCIANYLEFVGCTFTGRITALTMYGAFPSAENRYRSVVASLARQGRSEPPGYRRLALRERNEIRDNDFTAAELIDVNFRFGVDLTAQRLPAGDDYLYLPDAETTLLRGLATLEHDSSPTAESAVRYLRILLDKEIGTGQRQLLLRAKDYERKKVIPPHIQLAVDVLRTKAATGPY</sequence>
<dbReference type="RefSeq" id="WP_179277502.1">
    <property type="nucleotide sequence ID" value="NZ_BOMU01000113.1"/>
</dbReference>
<dbReference type="InterPro" id="IPR001646">
    <property type="entry name" value="5peptide_repeat"/>
</dbReference>
<accession>A0A239ITS2</accession>
<dbReference type="Gene3D" id="2.160.20.80">
    <property type="entry name" value="E3 ubiquitin-protein ligase SopA"/>
    <property type="match status" value="1"/>
</dbReference>
<dbReference type="SUPFAM" id="SSF141571">
    <property type="entry name" value="Pentapeptide repeat-like"/>
    <property type="match status" value="1"/>
</dbReference>
<dbReference type="Pfam" id="PF00805">
    <property type="entry name" value="Pentapeptide"/>
    <property type="match status" value="1"/>
</dbReference>
<protein>
    <submittedName>
        <fullName evidence="1">Pentapeptide repeat-containing protein</fullName>
    </submittedName>
</protein>
<name>A0A239ITS2_9ACTN</name>